<dbReference type="PROSITE" id="PS50895">
    <property type="entry name" value="SURF1"/>
    <property type="match status" value="1"/>
</dbReference>
<dbReference type="PANTHER" id="PTHR23427">
    <property type="entry name" value="SURFEIT LOCUS PROTEIN"/>
    <property type="match status" value="1"/>
</dbReference>
<dbReference type="Pfam" id="PF02104">
    <property type="entry name" value="SURF1"/>
    <property type="match status" value="1"/>
</dbReference>
<gene>
    <name evidence="8" type="ORF">GCM10009863_53380</name>
</gene>
<evidence type="ECO:0000256" key="4">
    <source>
        <dbReference type="ARBA" id="ARBA00022989"/>
    </source>
</evidence>
<proteinExistence type="inferred from homology"/>
<evidence type="ECO:0000313" key="9">
    <source>
        <dbReference type="Proteomes" id="UP001501447"/>
    </source>
</evidence>
<evidence type="ECO:0000256" key="3">
    <source>
        <dbReference type="ARBA" id="ARBA00022692"/>
    </source>
</evidence>
<sequence>MYRFLLTRQWVILTLLGLVLIPTMIKLGFWQLHRHESRVARNEEVAASLSAPTVPVGKLTSTRQGPADDDKFRTVTARGTYDEKHEVVVRHRTGSDGDTIGYFVVTPLIRKDGPPLLVNRGWIKADRDLTAFPSVPAAPKGEVTVKGRLMPDETTAASGIKDTKGLPDRQVMLINSKQQAKALGRPLLGGFIQLTATVPKPQGNQPELLPEPDHSGIGPHMAYAVQWWLFTGAVPVGWIILVRREAQERRRAATTPPSREPGEPTEPTESGEHNDTGHAADGAGAGREGAGQEGAAKASGESPAHAAEGRAAKEPEPVSE</sequence>
<protein>
    <recommendedName>
        <fullName evidence="6">SURF1-like protein</fullName>
    </recommendedName>
</protein>
<organism evidence="8 9">
    <name type="scientific">Streptomyces axinellae</name>
    <dbReference type="NCBI Taxonomy" id="552788"/>
    <lineage>
        <taxon>Bacteria</taxon>
        <taxon>Bacillati</taxon>
        <taxon>Actinomycetota</taxon>
        <taxon>Actinomycetes</taxon>
        <taxon>Kitasatosporales</taxon>
        <taxon>Streptomycetaceae</taxon>
        <taxon>Streptomyces</taxon>
    </lineage>
</organism>
<keyword evidence="4 6" id="KW-1133">Transmembrane helix</keyword>
<evidence type="ECO:0000256" key="5">
    <source>
        <dbReference type="ARBA" id="ARBA00023136"/>
    </source>
</evidence>
<keyword evidence="6" id="KW-1003">Cell membrane</keyword>
<dbReference type="EMBL" id="BAAARJ010000019">
    <property type="protein sequence ID" value="GAA2631048.1"/>
    <property type="molecule type" value="Genomic_DNA"/>
</dbReference>
<evidence type="ECO:0000256" key="7">
    <source>
        <dbReference type="SAM" id="MobiDB-lite"/>
    </source>
</evidence>
<name>A0ABN3QP71_9ACTN</name>
<evidence type="ECO:0000256" key="2">
    <source>
        <dbReference type="ARBA" id="ARBA00007165"/>
    </source>
</evidence>
<feature type="transmembrane region" description="Helical" evidence="6">
    <location>
        <begin position="221"/>
        <end position="241"/>
    </location>
</feature>
<comment type="caution">
    <text evidence="8">The sequence shown here is derived from an EMBL/GenBank/DDBJ whole genome shotgun (WGS) entry which is preliminary data.</text>
</comment>
<dbReference type="InterPro" id="IPR002994">
    <property type="entry name" value="Surf1/Shy1"/>
</dbReference>
<dbReference type="CDD" id="cd06662">
    <property type="entry name" value="SURF1"/>
    <property type="match status" value="1"/>
</dbReference>
<keyword evidence="5 6" id="KW-0472">Membrane</keyword>
<accession>A0ABN3QP71</accession>
<keyword evidence="3 6" id="KW-0812">Transmembrane</keyword>
<keyword evidence="9" id="KW-1185">Reference proteome</keyword>
<reference evidence="8 9" key="1">
    <citation type="journal article" date="2019" name="Int. J. Syst. Evol. Microbiol.">
        <title>The Global Catalogue of Microorganisms (GCM) 10K type strain sequencing project: providing services to taxonomists for standard genome sequencing and annotation.</title>
        <authorList>
            <consortium name="The Broad Institute Genomics Platform"/>
            <consortium name="The Broad Institute Genome Sequencing Center for Infectious Disease"/>
            <person name="Wu L."/>
            <person name="Ma J."/>
        </authorList>
    </citation>
    <scope>NUCLEOTIDE SEQUENCE [LARGE SCALE GENOMIC DNA]</scope>
    <source>
        <strain evidence="8 9">JCM 16373</strain>
    </source>
</reference>
<feature type="region of interest" description="Disordered" evidence="7">
    <location>
        <begin position="249"/>
        <end position="320"/>
    </location>
</feature>
<evidence type="ECO:0000256" key="1">
    <source>
        <dbReference type="ARBA" id="ARBA00004370"/>
    </source>
</evidence>
<evidence type="ECO:0000256" key="6">
    <source>
        <dbReference type="RuleBase" id="RU363076"/>
    </source>
</evidence>
<dbReference type="InterPro" id="IPR045214">
    <property type="entry name" value="Surf1/Surf4"/>
</dbReference>
<comment type="subcellular location">
    <subcellularLocation>
        <location evidence="6">Cell membrane</location>
        <topology evidence="6">Multi-pass membrane protein</topology>
    </subcellularLocation>
    <subcellularLocation>
        <location evidence="1">Membrane</location>
    </subcellularLocation>
</comment>
<dbReference type="RefSeq" id="WP_344569205.1">
    <property type="nucleotide sequence ID" value="NZ_BAAARJ010000019.1"/>
</dbReference>
<dbReference type="Proteomes" id="UP001501447">
    <property type="component" value="Unassembled WGS sequence"/>
</dbReference>
<evidence type="ECO:0000313" key="8">
    <source>
        <dbReference type="EMBL" id="GAA2631048.1"/>
    </source>
</evidence>
<feature type="compositionally biased region" description="Gly residues" evidence="7">
    <location>
        <begin position="283"/>
        <end position="292"/>
    </location>
</feature>
<feature type="compositionally biased region" description="Basic and acidic residues" evidence="7">
    <location>
        <begin position="307"/>
        <end position="320"/>
    </location>
</feature>
<comment type="similarity">
    <text evidence="2 6">Belongs to the SURF1 family.</text>
</comment>
<feature type="transmembrane region" description="Helical" evidence="6">
    <location>
        <begin position="12"/>
        <end position="32"/>
    </location>
</feature>
<dbReference type="PANTHER" id="PTHR23427:SF2">
    <property type="entry name" value="SURFEIT LOCUS PROTEIN 1"/>
    <property type="match status" value="1"/>
</dbReference>